<dbReference type="Gene3D" id="1.25.40.20">
    <property type="entry name" value="Ankyrin repeat-containing domain"/>
    <property type="match status" value="1"/>
</dbReference>
<protein>
    <submittedName>
        <fullName evidence="1">Uncharacterized protein</fullName>
    </submittedName>
</protein>
<dbReference type="SUPFAM" id="SSF48403">
    <property type="entry name" value="Ankyrin repeat"/>
    <property type="match status" value="1"/>
</dbReference>
<name>A0A672LVF3_SINGR</name>
<sequence length="97" mass="10863">ATVNLAGYLSRKAWHLDAVKFLTHTCKVNPYAKDRWGNTPLDDAMQFGHSTVVKALQEYQSIYTHTLMPEELSADTCPDSTMDADELKSMETLEGLV</sequence>
<dbReference type="Pfam" id="PF13637">
    <property type="entry name" value="Ank_4"/>
    <property type="match status" value="1"/>
</dbReference>
<reference evidence="1" key="2">
    <citation type="submission" date="2025-09" db="UniProtKB">
        <authorList>
            <consortium name="Ensembl"/>
        </authorList>
    </citation>
    <scope>IDENTIFICATION</scope>
</reference>
<organism evidence="1 2">
    <name type="scientific">Sinocyclocheilus grahami</name>
    <name type="common">Dianchi golden-line fish</name>
    <name type="synonym">Barbus grahami</name>
    <dbReference type="NCBI Taxonomy" id="75366"/>
    <lineage>
        <taxon>Eukaryota</taxon>
        <taxon>Metazoa</taxon>
        <taxon>Chordata</taxon>
        <taxon>Craniata</taxon>
        <taxon>Vertebrata</taxon>
        <taxon>Euteleostomi</taxon>
        <taxon>Actinopterygii</taxon>
        <taxon>Neopterygii</taxon>
        <taxon>Teleostei</taxon>
        <taxon>Ostariophysi</taxon>
        <taxon>Cypriniformes</taxon>
        <taxon>Cyprinidae</taxon>
        <taxon>Cyprininae</taxon>
        <taxon>Sinocyclocheilus</taxon>
    </lineage>
</organism>
<dbReference type="AlphaFoldDB" id="A0A672LVF3"/>
<dbReference type="Proteomes" id="UP000472262">
    <property type="component" value="Unassembled WGS sequence"/>
</dbReference>
<accession>A0A672LVF3</accession>
<dbReference type="InterPro" id="IPR002110">
    <property type="entry name" value="Ankyrin_rpt"/>
</dbReference>
<proteinExistence type="predicted"/>
<evidence type="ECO:0000313" key="1">
    <source>
        <dbReference type="Ensembl" id="ENSSGRP00000028070.1"/>
    </source>
</evidence>
<dbReference type="Ensembl" id="ENSSGRT00000030191.1">
    <property type="protein sequence ID" value="ENSSGRP00000028070.1"/>
    <property type="gene ID" value="ENSSGRG00000016067.1"/>
</dbReference>
<evidence type="ECO:0000313" key="2">
    <source>
        <dbReference type="Proteomes" id="UP000472262"/>
    </source>
</evidence>
<keyword evidence="2" id="KW-1185">Reference proteome</keyword>
<dbReference type="InParanoid" id="A0A672LVF3"/>
<dbReference type="InterPro" id="IPR036770">
    <property type="entry name" value="Ankyrin_rpt-contain_sf"/>
</dbReference>
<reference evidence="1" key="1">
    <citation type="submission" date="2025-08" db="UniProtKB">
        <authorList>
            <consortium name="Ensembl"/>
        </authorList>
    </citation>
    <scope>IDENTIFICATION</scope>
</reference>